<protein>
    <submittedName>
        <fullName evidence="1">Uncharacterized protein</fullName>
    </submittedName>
</protein>
<reference evidence="1 2" key="1">
    <citation type="submission" date="2019-03" db="EMBL/GenBank/DDBJ databases">
        <title>Single cell metagenomics reveals metabolic interactions within the superorganism composed of flagellate Streblomastix strix and complex community of Bacteroidetes bacteria on its surface.</title>
        <authorList>
            <person name="Treitli S.C."/>
            <person name="Kolisko M."/>
            <person name="Husnik F."/>
            <person name="Keeling P."/>
            <person name="Hampl V."/>
        </authorList>
    </citation>
    <scope>NUCLEOTIDE SEQUENCE [LARGE SCALE GENOMIC DNA]</scope>
    <source>
        <strain evidence="1">ST1C</strain>
    </source>
</reference>
<sequence>TTKQEEQETQAQKTLEGLEKAEKYPGINTILLQQLGVGQSPWTIVQLDQLSGSAMEGYRPVKHKIEIETTHQQKAMDSPSNINKPTELDYTLFQLELKLIFEC</sequence>
<dbReference type="Proteomes" id="UP000324800">
    <property type="component" value="Unassembled WGS sequence"/>
</dbReference>
<evidence type="ECO:0000313" key="2">
    <source>
        <dbReference type="Proteomes" id="UP000324800"/>
    </source>
</evidence>
<evidence type="ECO:0000313" key="1">
    <source>
        <dbReference type="EMBL" id="KAA6377845.1"/>
    </source>
</evidence>
<proteinExistence type="predicted"/>
<name>A0A5J4V6Y5_9EUKA</name>
<organism evidence="1 2">
    <name type="scientific">Streblomastix strix</name>
    <dbReference type="NCBI Taxonomy" id="222440"/>
    <lineage>
        <taxon>Eukaryota</taxon>
        <taxon>Metamonada</taxon>
        <taxon>Preaxostyla</taxon>
        <taxon>Oxymonadida</taxon>
        <taxon>Streblomastigidae</taxon>
        <taxon>Streblomastix</taxon>
    </lineage>
</organism>
<feature type="non-terminal residue" evidence="1">
    <location>
        <position position="1"/>
    </location>
</feature>
<gene>
    <name evidence="1" type="ORF">EZS28_026626</name>
</gene>
<dbReference type="EMBL" id="SNRW01009540">
    <property type="protein sequence ID" value="KAA6377845.1"/>
    <property type="molecule type" value="Genomic_DNA"/>
</dbReference>
<comment type="caution">
    <text evidence="1">The sequence shown here is derived from an EMBL/GenBank/DDBJ whole genome shotgun (WGS) entry which is preliminary data.</text>
</comment>
<dbReference type="AlphaFoldDB" id="A0A5J4V6Y5"/>
<accession>A0A5J4V6Y5</accession>